<proteinExistence type="predicted"/>
<reference evidence="2 3" key="1">
    <citation type="submission" date="2020-03" db="EMBL/GenBank/DDBJ databases">
        <title>Sequencing the genomes of 1000 actinobacteria strains.</title>
        <authorList>
            <person name="Klenk H.-P."/>
        </authorList>
    </citation>
    <scope>NUCLEOTIDE SEQUENCE [LARGE SCALE GENOMIC DNA]</scope>
    <source>
        <strain evidence="2 3">DSM 45685</strain>
    </source>
</reference>
<evidence type="ECO:0000256" key="1">
    <source>
        <dbReference type="SAM" id="MobiDB-lite"/>
    </source>
</evidence>
<dbReference type="EMBL" id="JAAOYM010000001">
    <property type="protein sequence ID" value="NIJ12557.1"/>
    <property type="molecule type" value="Genomic_DNA"/>
</dbReference>
<protein>
    <submittedName>
        <fullName evidence="2">Uncharacterized protein</fullName>
    </submittedName>
</protein>
<dbReference type="AlphaFoldDB" id="A0A7X5UQW7"/>
<feature type="region of interest" description="Disordered" evidence="1">
    <location>
        <begin position="46"/>
        <end position="66"/>
    </location>
</feature>
<gene>
    <name evidence="2" type="ORF">FHU38_002901</name>
</gene>
<keyword evidence="3" id="KW-1185">Reference proteome</keyword>
<accession>A0A7X5UQW7</accession>
<evidence type="ECO:0000313" key="2">
    <source>
        <dbReference type="EMBL" id="NIJ12557.1"/>
    </source>
</evidence>
<feature type="compositionally biased region" description="Low complexity" evidence="1">
    <location>
        <begin position="116"/>
        <end position="133"/>
    </location>
</feature>
<dbReference type="Proteomes" id="UP000545493">
    <property type="component" value="Unassembled WGS sequence"/>
</dbReference>
<comment type="caution">
    <text evidence="2">The sequence shown here is derived from an EMBL/GenBank/DDBJ whole genome shotgun (WGS) entry which is preliminary data.</text>
</comment>
<feature type="region of interest" description="Disordered" evidence="1">
    <location>
        <begin position="78"/>
        <end position="133"/>
    </location>
</feature>
<name>A0A7X5UQW7_9PSEU</name>
<sequence>MRHRLVAPLAVGSGGEVVIEHEGIPGKSAIRCEADGDTLERTAPVAPGRQMLQRPVGAAEQRRGPLQSQVTHIARSKFQPHADFRRCDAGSSQHRRGRVDPDHGPAGGAGERYRYAPTAYRSTSSPSTASARSTYYATSAVMCTDHSG</sequence>
<organism evidence="2 3">
    <name type="scientific">Saccharomonospora amisosensis</name>
    <dbReference type="NCBI Taxonomy" id="1128677"/>
    <lineage>
        <taxon>Bacteria</taxon>
        <taxon>Bacillati</taxon>
        <taxon>Actinomycetota</taxon>
        <taxon>Actinomycetes</taxon>
        <taxon>Pseudonocardiales</taxon>
        <taxon>Pseudonocardiaceae</taxon>
        <taxon>Saccharomonospora</taxon>
    </lineage>
</organism>
<evidence type="ECO:0000313" key="3">
    <source>
        <dbReference type="Proteomes" id="UP000545493"/>
    </source>
</evidence>